<protein>
    <submittedName>
        <fullName evidence="2">Uncharacterized protein</fullName>
    </submittedName>
</protein>
<gene>
    <name evidence="2" type="ORF">CCO03_00250</name>
</gene>
<evidence type="ECO:0000256" key="1">
    <source>
        <dbReference type="SAM" id="Phobius"/>
    </source>
</evidence>
<organism evidence="2 3">
    <name type="scientific">Comamonas serinivorans</name>
    <dbReference type="NCBI Taxonomy" id="1082851"/>
    <lineage>
        <taxon>Bacteria</taxon>
        <taxon>Pseudomonadati</taxon>
        <taxon>Pseudomonadota</taxon>
        <taxon>Betaproteobacteria</taxon>
        <taxon>Burkholderiales</taxon>
        <taxon>Comamonadaceae</taxon>
        <taxon>Comamonas</taxon>
    </lineage>
</organism>
<evidence type="ECO:0000313" key="3">
    <source>
        <dbReference type="Proteomes" id="UP000196138"/>
    </source>
</evidence>
<evidence type="ECO:0000313" key="2">
    <source>
        <dbReference type="EMBL" id="ARU03327.1"/>
    </source>
</evidence>
<proteinExistence type="predicted"/>
<feature type="transmembrane region" description="Helical" evidence="1">
    <location>
        <begin position="36"/>
        <end position="57"/>
    </location>
</feature>
<keyword evidence="1" id="KW-0812">Transmembrane</keyword>
<keyword evidence="1" id="KW-0472">Membrane</keyword>
<reference evidence="2 3" key="1">
    <citation type="submission" date="2017-05" db="EMBL/GenBank/DDBJ databases">
        <authorList>
            <person name="Song R."/>
            <person name="Chenine A.L."/>
            <person name="Ruprecht R.M."/>
        </authorList>
    </citation>
    <scope>NUCLEOTIDE SEQUENCE [LARGE SCALE GENOMIC DNA]</scope>
    <source>
        <strain evidence="2 3">DSM 26136</strain>
    </source>
</reference>
<sequence>MKHWIDWVCAVAINLHAAAYGLLALALLGLAFYSGIWILGLVAAVVALAGAFDVVSWPKRRAAPARETPPGRGPEG</sequence>
<keyword evidence="1" id="KW-1133">Transmembrane helix</keyword>
<name>A0A1Y0EI98_9BURK</name>
<dbReference type="Proteomes" id="UP000196138">
    <property type="component" value="Chromosome"/>
</dbReference>
<accession>A0A1Y0EI98</accession>
<dbReference type="AlphaFoldDB" id="A0A1Y0EI98"/>
<keyword evidence="3" id="KW-1185">Reference proteome</keyword>
<feature type="transmembrane region" description="Helical" evidence="1">
    <location>
        <begin position="7"/>
        <end position="30"/>
    </location>
</feature>
<dbReference type="EMBL" id="CP021455">
    <property type="protein sequence ID" value="ARU03327.1"/>
    <property type="molecule type" value="Genomic_DNA"/>
</dbReference>
<dbReference type="KEGG" id="cser:CCO03_00250"/>